<dbReference type="PANTHER" id="PTHR43877">
    <property type="entry name" value="AMINOALKYLPHOSPHONATE N-ACETYLTRANSFERASE-RELATED-RELATED"/>
    <property type="match status" value="1"/>
</dbReference>
<dbReference type="PANTHER" id="PTHR43877:SF2">
    <property type="entry name" value="AMINOALKYLPHOSPHONATE N-ACETYLTRANSFERASE-RELATED"/>
    <property type="match status" value="1"/>
</dbReference>
<dbReference type="GO" id="GO:0016747">
    <property type="term" value="F:acyltransferase activity, transferring groups other than amino-acyl groups"/>
    <property type="evidence" value="ECO:0007669"/>
    <property type="project" value="InterPro"/>
</dbReference>
<dbReference type="InterPro" id="IPR050832">
    <property type="entry name" value="Bact_Acetyltransf"/>
</dbReference>
<dbReference type="Proteomes" id="UP000289996">
    <property type="component" value="Unassembled WGS sequence"/>
</dbReference>
<keyword evidence="5" id="KW-1185">Reference proteome</keyword>
<evidence type="ECO:0000313" key="4">
    <source>
        <dbReference type="EMBL" id="VDG28297.1"/>
    </source>
</evidence>
<dbReference type="RefSeq" id="WP_130851726.1">
    <property type="nucleotide sequence ID" value="NZ_UYIG01000112.1"/>
</dbReference>
<evidence type="ECO:0000256" key="1">
    <source>
        <dbReference type="ARBA" id="ARBA00022679"/>
    </source>
</evidence>
<dbReference type="CDD" id="cd04301">
    <property type="entry name" value="NAT_SF"/>
    <property type="match status" value="1"/>
</dbReference>
<feature type="domain" description="N-acetyltransferase" evidence="3">
    <location>
        <begin position="6"/>
        <end position="171"/>
    </location>
</feature>
<reference evidence="4 5" key="1">
    <citation type="submission" date="2018-11" db="EMBL/GenBank/DDBJ databases">
        <authorList>
            <person name="Wuyts S."/>
        </authorList>
    </citation>
    <scope>NUCLEOTIDE SEQUENCE [LARGE SCALE GENOMIC DNA]</scope>
    <source>
        <strain evidence="4">Lactobacillus mudanjiangensis AMBF249</strain>
    </source>
</reference>
<gene>
    <name evidence="4" type="ORF">MUDAN_MDHGFNIF_00489</name>
</gene>
<dbReference type="Pfam" id="PF00583">
    <property type="entry name" value="Acetyltransf_1"/>
    <property type="match status" value="1"/>
</dbReference>
<dbReference type="AlphaFoldDB" id="A0A660DX39"/>
<evidence type="ECO:0000259" key="3">
    <source>
        <dbReference type="PROSITE" id="PS51186"/>
    </source>
</evidence>
<proteinExistence type="predicted"/>
<evidence type="ECO:0000313" key="5">
    <source>
        <dbReference type="Proteomes" id="UP000289996"/>
    </source>
</evidence>
<evidence type="ECO:0000256" key="2">
    <source>
        <dbReference type="ARBA" id="ARBA00023315"/>
    </source>
</evidence>
<protein>
    <submittedName>
        <fullName evidence="4">N-acetyltransferase [Lactobacillus sp.]</fullName>
    </submittedName>
</protein>
<name>A0A660DX39_9LACO</name>
<dbReference type="PROSITE" id="PS51186">
    <property type="entry name" value="GNAT"/>
    <property type="match status" value="1"/>
</dbReference>
<dbReference type="InterPro" id="IPR000182">
    <property type="entry name" value="GNAT_dom"/>
</dbReference>
<organism evidence="4 5">
    <name type="scientific">Lactiplantibacillus mudanjiangensis</name>
    <dbReference type="NCBI Taxonomy" id="1296538"/>
    <lineage>
        <taxon>Bacteria</taxon>
        <taxon>Bacillati</taxon>
        <taxon>Bacillota</taxon>
        <taxon>Bacilli</taxon>
        <taxon>Lactobacillales</taxon>
        <taxon>Lactobacillaceae</taxon>
        <taxon>Lactiplantibacillus</taxon>
    </lineage>
</organism>
<sequence>MAADVVEIRPAEATDAAQLLALLKQLATESNTFTADDGLGELSEADERSQIEQITKTTTNIIMVAALGDELLGVGTVQATDDLVHDQGEVGVAVLKTYWGNGLGTALVEELLHWASDYSTLAQLCLTVQMRNKRAIKLYQHLGFQTVTTEPYAVIDPTGMSVQAIDMVLAV</sequence>
<dbReference type="SUPFAM" id="SSF55729">
    <property type="entry name" value="Acyl-CoA N-acyltransferases (Nat)"/>
    <property type="match status" value="1"/>
</dbReference>
<dbReference type="Gene3D" id="3.40.630.30">
    <property type="match status" value="1"/>
</dbReference>
<dbReference type="EMBL" id="UYIG01000112">
    <property type="protein sequence ID" value="VDG28297.1"/>
    <property type="molecule type" value="Genomic_DNA"/>
</dbReference>
<dbReference type="OrthoDB" id="948250at2"/>
<keyword evidence="2" id="KW-0012">Acyltransferase</keyword>
<keyword evidence="1 4" id="KW-0808">Transferase</keyword>
<dbReference type="InterPro" id="IPR016181">
    <property type="entry name" value="Acyl_CoA_acyltransferase"/>
</dbReference>
<accession>A0A660DX39</accession>